<evidence type="ECO:0000313" key="1">
    <source>
        <dbReference type="EMBL" id="KAJ4397871.1"/>
    </source>
</evidence>
<dbReference type="AlphaFoldDB" id="A0A9W8Z2X5"/>
<gene>
    <name evidence="1" type="ORF">N0V93_002108</name>
</gene>
<protein>
    <submittedName>
        <fullName evidence="1">Uncharacterized protein</fullName>
    </submittedName>
</protein>
<comment type="caution">
    <text evidence="1">The sequence shown here is derived from an EMBL/GenBank/DDBJ whole genome shotgun (WGS) entry which is preliminary data.</text>
</comment>
<accession>A0A9W8Z2X5</accession>
<sequence length="164" mass="18601">MHGDEPILEQKSDCSAAGMLALAGLVEQITMARFNAIREVKSYIRKDMADLEKLTEQHQADYRRCCTGSRMLVNPTVICQAKKTTWERNYECDFAMLGYATTQKAVADWPLKRVTEDEEDSALLLRHDVEVFLSRFLREVSSFRKKGHEHCTPFKGGALTLGAL</sequence>
<organism evidence="1 2">
    <name type="scientific">Gnomoniopsis smithogilvyi</name>
    <dbReference type="NCBI Taxonomy" id="1191159"/>
    <lineage>
        <taxon>Eukaryota</taxon>
        <taxon>Fungi</taxon>
        <taxon>Dikarya</taxon>
        <taxon>Ascomycota</taxon>
        <taxon>Pezizomycotina</taxon>
        <taxon>Sordariomycetes</taxon>
        <taxon>Sordariomycetidae</taxon>
        <taxon>Diaporthales</taxon>
        <taxon>Gnomoniaceae</taxon>
        <taxon>Gnomoniopsis</taxon>
    </lineage>
</organism>
<name>A0A9W8Z2X5_9PEZI</name>
<proteinExistence type="predicted"/>
<dbReference type="EMBL" id="JAPEVB010000001">
    <property type="protein sequence ID" value="KAJ4397871.1"/>
    <property type="molecule type" value="Genomic_DNA"/>
</dbReference>
<keyword evidence="2" id="KW-1185">Reference proteome</keyword>
<dbReference type="Proteomes" id="UP001140453">
    <property type="component" value="Unassembled WGS sequence"/>
</dbReference>
<evidence type="ECO:0000313" key="2">
    <source>
        <dbReference type="Proteomes" id="UP001140453"/>
    </source>
</evidence>
<reference evidence="1" key="1">
    <citation type="submission" date="2022-10" db="EMBL/GenBank/DDBJ databases">
        <title>Tapping the CABI collections for fungal endophytes: first genome assemblies for Collariella, Neodidymelliopsis, Ascochyta clinopodiicola, Didymella pomorum, Didymosphaeria variabile, Neocosmospora piperis and Neocucurbitaria cava.</title>
        <authorList>
            <person name="Hill R."/>
        </authorList>
    </citation>
    <scope>NUCLEOTIDE SEQUENCE</scope>
    <source>
        <strain evidence="1">IMI 355082</strain>
    </source>
</reference>